<dbReference type="Gene3D" id="2.40.50.140">
    <property type="entry name" value="Nucleic acid-binding proteins"/>
    <property type="match status" value="1"/>
</dbReference>
<name>A0A7R8X049_9CRUS</name>
<dbReference type="Proteomes" id="UP000677054">
    <property type="component" value="Unassembled WGS sequence"/>
</dbReference>
<keyword evidence="2" id="KW-1185">Reference proteome</keyword>
<evidence type="ECO:0000313" key="1">
    <source>
        <dbReference type="EMBL" id="CAD7241515.1"/>
    </source>
</evidence>
<accession>A0A7R8X049</accession>
<dbReference type="InterPro" id="IPR012340">
    <property type="entry name" value="NA-bd_OB-fold"/>
</dbReference>
<dbReference type="EMBL" id="CAJPEV010000143">
    <property type="protein sequence ID" value="CAG0881313.1"/>
    <property type="molecule type" value="Genomic_DNA"/>
</dbReference>
<feature type="non-terminal residue" evidence="1">
    <location>
        <position position="1"/>
    </location>
</feature>
<protein>
    <submittedName>
        <fullName evidence="1">Uncharacterized protein</fullName>
    </submittedName>
</protein>
<sequence>MKKHLIYGIAIKSCVDFAEFPDGVLNVSFLETVDDGTGCILCILRTQSTDDMGDTKNIQTNQHDKCHQGNFSLGDLVLVRGNPQMQRDEHRILVTYH</sequence>
<reference evidence="1" key="1">
    <citation type="submission" date="2020-11" db="EMBL/GenBank/DDBJ databases">
        <authorList>
            <person name="Tran Van P."/>
        </authorList>
    </citation>
    <scope>NUCLEOTIDE SEQUENCE</scope>
</reference>
<dbReference type="AlphaFoldDB" id="A0A7R8X049"/>
<dbReference type="EMBL" id="LR899660">
    <property type="protein sequence ID" value="CAD7241515.1"/>
    <property type="molecule type" value="Genomic_DNA"/>
</dbReference>
<organism evidence="1">
    <name type="scientific">Darwinula stevensoni</name>
    <dbReference type="NCBI Taxonomy" id="69355"/>
    <lineage>
        <taxon>Eukaryota</taxon>
        <taxon>Metazoa</taxon>
        <taxon>Ecdysozoa</taxon>
        <taxon>Arthropoda</taxon>
        <taxon>Crustacea</taxon>
        <taxon>Oligostraca</taxon>
        <taxon>Ostracoda</taxon>
        <taxon>Podocopa</taxon>
        <taxon>Podocopida</taxon>
        <taxon>Darwinulocopina</taxon>
        <taxon>Darwinuloidea</taxon>
        <taxon>Darwinulidae</taxon>
        <taxon>Darwinula</taxon>
    </lineage>
</organism>
<evidence type="ECO:0000313" key="2">
    <source>
        <dbReference type="Proteomes" id="UP000677054"/>
    </source>
</evidence>
<gene>
    <name evidence="1" type="ORF">DSTB1V02_LOCUS1503</name>
</gene>
<proteinExistence type="predicted"/>